<evidence type="ECO:0000256" key="8">
    <source>
        <dbReference type="ARBA" id="ARBA00022840"/>
    </source>
</evidence>
<dbReference type="FunFam" id="2.40.240.10:FF:000004">
    <property type="entry name" value="Glutamyl-tRNA synthetase, cytoplasmic"/>
    <property type="match status" value="1"/>
</dbReference>
<evidence type="ECO:0000259" key="16">
    <source>
        <dbReference type="Pfam" id="PF20974"/>
    </source>
</evidence>
<dbReference type="Gene3D" id="3.90.800.10">
    <property type="entry name" value="Glutamyl-tRNA Synthetase, Domain 3"/>
    <property type="match status" value="1"/>
</dbReference>
<dbReference type="GO" id="GO:0005829">
    <property type="term" value="C:cytosol"/>
    <property type="evidence" value="ECO:0007669"/>
    <property type="project" value="TreeGrafter"/>
</dbReference>
<dbReference type="Gene3D" id="1.10.1160.10">
    <property type="entry name" value="Glutamyl-trna Synthetase, Domain 2"/>
    <property type="match status" value="1"/>
</dbReference>
<dbReference type="EMBL" id="DF933814">
    <property type="protein sequence ID" value="GAM36216.1"/>
    <property type="molecule type" value="Genomic_DNA"/>
</dbReference>
<dbReference type="InterPro" id="IPR020056">
    <property type="entry name" value="Rbsml_bL25/Gln-tRNA_synth_N"/>
</dbReference>
<evidence type="ECO:0000256" key="11">
    <source>
        <dbReference type="ARBA" id="ARBA00030865"/>
    </source>
</evidence>
<dbReference type="InterPro" id="IPR001412">
    <property type="entry name" value="aa-tRNA-synth_I_CS"/>
</dbReference>
<dbReference type="EC" id="6.1.1.17" evidence="3"/>
<dbReference type="PANTHER" id="PTHR43097">
    <property type="entry name" value="GLUTAMINE-TRNA LIGASE"/>
    <property type="match status" value="1"/>
</dbReference>
<dbReference type="FunFam" id="1.10.1160.10:FF:000001">
    <property type="entry name" value="Glutamine--tRNA ligase"/>
    <property type="match status" value="1"/>
</dbReference>
<dbReference type="AlphaFoldDB" id="A0A510NVD0"/>
<keyword evidence="5" id="KW-0597">Phosphoprotein</keyword>
<proteinExistence type="inferred from homology"/>
<dbReference type="Pfam" id="PF20974">
    <property type="entry name" value="tRNA-synt_1c_C2"/>
    <property type="match status" value="1"/>
</dbReference>
<dbReference type="InterPro" id="IPR020058">
    <property type="entry name" value="Glu/Gln-tRNA-synth_Ib_cat-dom"/>
</dbReference>
<keyword evidence="10 13" id="KW-0030">Aminoacyl-tRNA synthetase</keyword>
<dbReference type="InterPro" id="IPR011035">
    <property type="entry name" value="Ribosomal_bL25/Gln-tRNA_synth"/>
</dbReference>
<evidence type="ECO:0000256" key="2">
    <source>
        <dbReference type="ARBA" id="ARBA00008927"/>
    </source>
</evidence>
<sequence>MSCKLVCASGANPAGLLPATLIATSVNEARPSPVVDITYENVPALPSGDVIEFTDASGTTVQGLDAVIAELRVQFPFLKSKYEAQEEKWLSQVGQYVPLDHRALEAPLQALDSYLTLRSFLVGYSLSSPDIAIWGALRGNRVAVTAVKKGTLINLTRWFRFLEELCPWITAAVDAVNAAAKAKRAAASKAGASYDIALKNTEQGVVTRFPPEPSGYLHIGHIKAALLNDYFAHEKYNGTLLLRFDEYVRINSLPSPNPSLREEFTSAILEDCALMGIKPDKTSFSSDYFQLLHDYCIQFIKEGYAYADDTDKETMAHERMEGIPSKRRDSSVEESLARFEEMKTGSEEGQKWCIRAKISFDHKNKTMRDPVIYRCQLTPHPRTGTTWKVYPTYDFTCPILDSIEGVTHALRTIEYRDRNLQYEWMLNALKLRQVQIWDFARMNFVRTLLSKRKLTKLVDKGVVWGWDDPRFPTVRGIRRRGMTVPALREFILKQGPSRNIVNLDWTIFWSTNRKYIDPISPRHTAILKEGVVTAHITGGSVPSASAPLVQDKPKHDKNPELGTKKVAFSESIILEQEDAKLFKQDEEITLMKWGNAIVRKIEKSGDLVTNLELELHLEGDVKKTDKKVTWLSSEGLQLIPVELVGFDHLLTKDSLQEEDNFEDFLNPKTEWHDLAFADGNVADIKEGDIIQFERKTFYRCDRPFVGDGKPAVFFEIPTGKTSN</sequence>
<evidence type="ECO:0000256" key="10">
    <source>
        <dbReference type="ARBA" id="ARBA00023146"/>
    </source>
</evidence>
<dbReference type="SUPFAM" id="SSF50715">
    <property type="entry name" value="Ribosomal protein L25-like"/>
    <property type="match status" value="1"/>
</dbReference>
<feature type="domain" description="tRNA synthetases class I (E and Q) anti-codon binding" evidence="16">
    <location>
        <begin position="627"/>
        <end position="701"/>
    </location>
</feature>
<dbReference type="InterPro" id="IPR004526">
    <property type="entry name" value="Glu-tRNA-synth_arc/euk"/>
</dbReference>
<dbReference type="GO" id="GO:0006424">
    <property type="term" value="P:glutamyl-tRNA aminoacylation"/>
    <property type="evidence" value="ECO:0007669"/>
    <property type="project" value="InterPro"/>
</dbReference>
<dbReference type="Pfam" id="PF00749">
    <property type="entry name" value="tRNA-synt_1c"/>
    <property type="match status" value="1"/>
</dbReference>
<evidence type="ECO:0000256" key="6">
    <source>
        <dbReference type="ARBA" id="ARBA00022598"/>
    </source>
</evidence>
<evidence type="ECO:0000256" key="3">
    <source>
        <dbReference type="ARBA" id="ARBA00012835"/>
    </source>
</evidence>
<evidence type="ECO:0000313" key="17">
    <source>
        <dbReference type="EMBL" id="GAM36216.1"/>
    </source>
</evidence>
<dbReference type="NCBIfam" id="TIGR00463">
    <property type="entry name" value="gltX_arch"/>
    <property type="match status" value="1"/>
</dbReference>
<dbReference type="SUPFAM" id="SSF52374">
    <property type="entry name" value="Nucleotidylyl transferase"/>
    <property type="match status" value="1"/>
</dbReference>
<dbReference type="Pfam" id="PF03950">
    <property type="entry name" value="tRNA-synt_1c_C"/>
    <property type="match status" value="1"/>
</dbReference>
<gene>
    <name evidence="17" type="ORF">TCE0_018f05134</name>
</gene>
<dbReference type="GO" id="GO:0004818">
    <property type="term" value="F:glutamate-tRNA ligase activity"/>
    <property type="evidence" value="ECO:0007669"/>
    <property type="project" value="UniProtKB-EC"/>
</dbReference>
<dbReference type="GO" id="GO:0005524">
    <property type="term" value="F:ATP binding"/>
    <property type="evidence" value="ECO:0007669"/>
    <property type="project" value="UniProtKB-KW"/>
</dbReference>
<keyword evidence="4" id="KW-0963">Cytoplasm</keyword>
<organism evidence="17 18">
    <name type="scientific">Talaromyces pinophilus</name>
    <name type="common">Penicillium pinophilum</name>
    <dbReference type="NCBI Taxonomy" id="128442"/>
    <lineage>
        <taxon>Eukaryota</taxon>
        <taxon>Fungi</taxon>
        <taxon>Dikarya</taxon>
        <taxon>Ascomycota</taxon>
        <taxon>Pezizomycotina</taxon>
        <taxon>Eurotiomycetes</taxon>
        <taxon>Eurotiomycetidae</taxon>
        <taxon>Eurotiales</taxon>
        <taxon>Trichocomaceae</taxon>
        <taxon>Talaromyces</taxon>
        <taxon>Talaromyces sect. Talaromyces</taxon>
    </lineage>
</organism>
<protein>
    <recommendedName>
        <fullName evidence="3">glutamate--tRNA ligase</fullName>
        <ecNumber evidence="3">6.1.1.17</ecNumber>
    </recommendedName>
    <alternativeName>
        <fullName evidence="11">Glutamyl-tRNA synthetase</fullName>
    </alternativeName>
</protein>
<dbReference type="Proteomes" id="UP000053095">
    <property type="component" value="Unassembled WGS sequence"/>
</dbReference>
<comment type="catalytic activity">
    <reaction evidence="12">
        <text>tRNA(Glu) + L-glutamate + ATP = L-glutamyl-tRNA(Glu) + AMP + diphosphate</text>
        <dbReference type="Rhea" id="RHEA:23540"/>
        <dbReference type="Rhea" id="RHEA-COMP:9663"/>
        <dbReference type="Rhea" id="RHEA-COMP:9680"/>
        <dbReference type="ChEBI" id="CHEBI:29985"/>
        <dbReference type="ChEBI" id="CHEBI:30616"/>
        <dbReference type="ChEBI" id="CHEBI:33019"/>
        <dbReference type="ChEBI" id="CHEBI:78442"/>
        <dbReference type="ChEBI" id="CHEBI:78520"/>
        <dbReference type="ChEBI" id="CHEBI:456215"/>
        <dbReference type="EC" id="6.1.1.17"/>
    </reaction>
</comment>
<dbReference type="HAMAP" id="MF_02076">
    <property type="entry name" value="Glu_tRNA_synth_type2"/>
    <property type="match status" value="1"/>
</dbReference>
<keyword evidence="9 13" id="KW-0648">Protein biosynthesis</keyword>
<accession>A0A510NVD0</accession>
<dbReference type="InterPro" id="IPR020059">
    <property type="entry name" value="Glu/Gln-tRNA-synth_Ib_codon-bd"/>
</dbReference>
<evidence type="ECO:0000256" key="5">
    <source>
        <dbReference type="ARBA" id="ARBA00022553"/>
    </source>
</evidence>
<dbReference type="PANTHER" id="PTHR43097:SF5">
    <property type="entry name" value="GLUTAMATE--TRNA LIGASE"/>
    <property type="match status" value="1"/>
</dbReference>
<dbReference type="GO" id="GO:0017102">
    <property type="term" value="C:methionyl glutamyl tRNA synthetase complex"/>
    <property type="evidence" value="ECO:0007669"/>
    <property type="project" value="TreeGrafter"/>
</dbReference>
<dbReference type="InterPro" id="IPR050132">
    <property type="entry name" value="Gln/Glu-tRNA_Ligase"/>
</dbReference>
<evidence type="ECO:0000259" key="14">
    <source>
        <dbReference type="Pfam" id="PF00749"/>
    </source>
</evidence>
<keyword evidence="8 13" id="KW-0067">ATP-binding</keyword>
<keyword evidence="6 13" id="KW-0436">Ligase</keyword>
<evidence type="ECO:0000256" key="9">
    <source>
        <dbReference type="ARBA" id="ARBA00022917"/>
    </source>
</evidence>
<keyword evidence="18" id="KW-1185">Reference proteome</keyword>
<dbReference type="FunFam" id="3.90.800.10:FF:000001">
    <property type="entry name" value="Glutamine--tRNA ligase"/>
    <property type="match status" value="1"/>
</dbReference>
<evidence type="ECO:0000256" key="4">
    <source>
        <dbReference type="ARBA" id="ARBA00022490"/>
    </source>
</evidence>
<dbReference type="SUPFAM" id="SSF47616">
    <property type="entry name" value="GST C-terminal domain-like"/>
    <property type="match status" value="1"/>
</dbReference>
<dbReference type="InterPro" id="IPR014729">
    <property type="entry name" value="Rossmann-like_a/b/a_fold"/>
</dbReference>
<feature type="domain" description="Glutamyl/glutaminyl-tRNA synthetase class Ib catalytic" evidence="14">
    <location>
        <begin position="205"/>
        <end position="517"/>
    </location>
</feature>
<evidence type="ECO:0000256" key="1">
    <source>
        <dbReference type="ARBA" id="ARBA00004496"/>
    </source>
</evidence>
<dbReference type="Gene3D" id="3.40.50.620">
    <property type="entry name" value="HUPs"/>
    <property type="match status" value="1"/>
</dbReference>
<dbReference type="FunFam" id="3.40.50.620:FF:000037">
    <property type="entry name" value="Glutamine--tRNA ligase cytoplasmic"/>
    <property type="match status" value="1"/>
</dbReference>
<dbReference type="InterPro" id="IPR020061">
    <property type="entry name" value="Glu_tRNA_lig_a-bdl"/>
</dbReference>
<dbReference type="PROSITE" id="PS00178">
    <property type="entry name" value="AA_TRNA_LIGASE_I"/>
    <property type="match status" value="1"/>
</dbReference>
<evidence type="ECO:0000256" key="13">
    <source>
        <dbReference type="RuleBase" id="RU363037"/>
    </source>
</evidence>
<dbReference type="InterPro" id="IPR036282">
    <property type="entry name" value="Glutathione-S-Trfase_C_sf"/>
</dbReference>
<reference evidence="18" key="1">
    <citation type="journal article" date="2015" name="Genome Announc.">
        <title>Draft genome sequence of Talaromyces cellulolyticus strain Y-94, a source of lignocellulosic biomass-degrading enzymes.</title>
        <authorList>
            <person name="Fujii T."/>
            <person name="Koike H."/>
            <person name="Sawayama S."/>
            <person name="Yano S."/>
            <person name="Inoue H."/>
        </authorList>
    </citation>
    <scope>NUCLEOTIDE SEQUENCE [LARGE SCALE GENOMIC DNA]</scope>
    <source>
        <strain evidence="18">Y-94</strain>
    </source>
</reference>
<dbReference type="PRINTS" id="PR00987">
    <property type="entry name" value="TRNASYNTHGLU"/>
</dbReference>
<evidence type="ECO:0000256" key="7">
    <source>
        <dbReference type="ARBA" id="ARBA00022741"/>
    </source>
</evidence>
<evidence type="ECO:0000259" key="15">
    <source>
        <dbReference type="Pfam" id="PF03950"/>
    </source>
</evidence>
<dbReference type="Gene3D" id="2.40.240.10">
    <property type="entry name" value="Ribosomal Protein L25, Chain P"/>
    <property type="match status" value="1"/>
</dbReference>
<evidence type="ECO:0000256" key="12">
    <source>
        <dbReference type="ARBA" id="ARBA00048351"/>
    </source>
</evidence>
<dbReference type="InterPro" id="IPR000924">
    <property type="entry name" value="Glu/Gln-tRNA-synth"/>
</dbReference>
<evidence type="ECO:0000313" key="18">
    <source>
        <dbReference type="Proteomes" id="UP000053095"/>
    </source>
</evidence>
<name>A0A510NVD0_TALPI</name>
<dbReference type="Gene3D" id="1.20.1050.10">
    <property type="match status" value="1"/>
</dbReference>
<dbReference type="InterPro" id="IPR049437">
    <property type="entry name" value="tRNA-synt_1c_C2"/>
</dbReference>
<feature type="domain" description="Glutamyl/glutaminyl-tRNA synthetase class Ib anti-codon binding" evidence="15">
    <location>
        <begin position="520"/>
        <end position="615"/>
    </location>
</feature>
<keyword evidence="7 13" id="KW-0547">Nucleotide-binding</keyword>
<comment type="subcellular location">
    <subcellularLocation>
        <location evidence="1">Cytoplasm</location>
    </subcellularLocation>
</comment>
<comment type="similarity">
    <text evidence="2">Belongs to the class-I aminoacyl-tRNA synthetase family. Glutamate--tRNA ligase type 2 subfamily.</text>
</comment>